<keyword evidence="1" id="KW-0560">Oxidoreductase</keyword>
<sequence>MSSPRVLPLIMEGVFSSSSSSSASSSHIRLGQLSRPGAWTTTPLILSRQLGRITSPKLRPFHTTPVSRKHFQPSPPKPPSTSPSSPSGSLTERFRSLMRLTPHSVVVCTSSHSGVPRAMTMSSFASLSLSPPAPTISFNIAAPSRTLDAVEASRRFNIHILSDDPRGARVADWLARGNAEGQGSVFERLSEESGCEAQVDRESVTLKGEGVLYVLRCKLLDEEPNRGLVKVRDHVVCFGEVMEIIKGSGSGVGDGMDQFGLVYADRTYRRLGECIIPGRIIDAEEEGQEG</sequence>
<dbReference type="PANTHER" id="PTHR30466:SF1">
    <property type="entry name" value="FMN REDUCTASE (NADH) RUTF"/>
    <property type="match status" value="1"/>
</dbReference>
<protein>
    <submittedName>
        <fullName evidence="4">Flavin reductase like domain-containing protein</fullName>
    </submittedName>
</protein>
<dbReference type="InterPro" id="IPR012349">
    <property type="entry name" value="Split_barrel_FMN-bd"/>
</dbReference>
<dbReference type="PANTHER" id="PTHR30466">
    <property type="entry name" value="FLAVIN REDUCTASE"/>
    <property type="match status" value="1"/>
</dbReference>
<dbReference type="GO" id="GO:0010181">
    <property type="term" value="F:FMN binding"/>
    <property type="evidence" value="ECO:0007669"/>
    <property type="project" value="InterPro"/>
</dbReference>
<reference evidence="4" key="2">
    <citation type="submission" date="2023-06" db="EMBL/GenBank/DDBJ databases">
        <authorList>
            <consortium name="Lawrence Berkeley National Laboratory"/>
            <person name="Mondo S.J."/>
            <person name="Hensen N."/>
            <person name="Bonometti L."/>
            <person name="Westerberg I."/>
            <person name="Brannstrom I.O."/>
            <person name="Guillou S."/>
            <person name="Cros-Aarteil S."/>
            <person name="Calhoun S."/>
            <person name="Haridas S."/>
            <person name="Kuo A."/>
            <person name="Pangilinan J."/>
            <person name="Riley R."/>
            <person name="Labutti K."/>
            <person name="Andreopoulos B."/>
            <person name="Lipzen A."/>
            <person name="Chen C."/>
            <person name="Yanf M."/>
            <person name="Daum C."/>
            <person name="Ng V."/>
            <person name="Clum A."/>
            <person name="Steindorff A."/>
            <person name="Ohm R."/>
            <person name="Martin F."/>
            <person name="Silar P."/>
            <person name="Natvig D."/>
            <person name="Lalanne C."/>
            <person name="Gautier V."/>
            <person name="Ament-Velasquez S.L."/>
            <person name="Kruys A."/>
            <person name="Hutchinson M.I."/>
            <person name="Powell A.J."/>
            <person name="Barry K."/>
            <person name="Miller A.N."/>
            <person name="Grigoriev I.V."/>
            <person name="Debuchy R."/>
            <person name="Gladieux P."/>
            <person name="Thoren M.H."/>
            <person name="Johannesson H."/>
        </authorList>
    </citation>
    <scope>NUCLEOTIDE SEQUENCE</scope>
    <source>
        <strain evidence="4">PSN324</strain>
    </source>
</reference>
<keyword evidence="5" id="KW-1185">Reference proteome</keyword>
<feature type="domain" description="Flavin reductase like" evidence="3">
    <location>
        <begin position="98"/>
        <end position="270"/>
    </location>
</feature>
<evidence type="ECO:0000313" key="5">
    <source>
        <dbReference type="Proteomes" id="UP001321749"/>
    </source>
</evidence>
<feature type="region of interest" description="Disordered" evidence="2">
    <location>
        <begin position="56"/>
        <end position="90"/>
    </location>
</feature>
<dbReference type="Pfam" id="PF01613">
    <property type="entry name" value="Flavin_Reduct"/>
    <property type="match status" value="1"/>
</dbReference>
<comment type="caution">
    <text evidence="4">The sequence shown here is derived from an EMBL/GenBank/DDBJ whole genome shotgun (WGS) entry which is preliminary data.</text>
</comment>
<dbReference type="SUPFAM" id="SSF50475">
    <property type="entry name" value="FMN-binding split barrel"/>
    <property type="match status" value="1"/>
</dbReference>
<evidence type="ECO:0000256" key="2">
    <source>
        <dbReference type="SAM" id="MobiDB-lite"/>
    </source>
</evidence>
<dbReference type="Gene3D" id="2.30.110.10">
    <property type="entry name" value="Electron Transport, Fmn-binding Protein, Chain A"/>
    <property type="match status" value="1"/>
</dbReference>
<gene>
    <name evidence="4" type="ORF">QBC42DRAFT_299328</name>
</gene>
<reference evidence="4" key="1">
    <citation type="journal article" date="2023" name="Mol. Phylogenet. Evol.">
        <title>Genome-scale phylogeny and comparative genomics of the fungal order Sordariales.</title>
        <authorList>
            <person name="Hensen N."/>
            <person name="Bonometti L."/>
            <person name="Westerberg I."/>
            <person name="Brannstrom I.O."/>
            <person name="Guillou S."/>
            <person name="Cros-Aarteil S."/>
            <person name="Calhoun S."/>
            <person name="Haridas S."/>
            <person name="Kuo A."/>
            <person name="Mondo S."/>
            <person name="Pangilinan J."/>
            <person name="Riley R."/>
            <person name="LaButti K."/>
            <person name="Andreopoulos B."/>
            <person name="Lipzen A."/>
            <person name="Chen C."/>
            <person name="Yan M."/>
            <person name="Daum C."/>
            <person name="Ng V."/>
            <person name="Clum A."/>
            <person name="Steindorff A."/>
            <person name="Ohm R.A."/>
            <person name="Martin F."/>
            <person name="Silar P."/>
            <person name="Natvig D.O."/>
            <person name="Lalanne C."/>
            <person name="Gautier V."/>
            <person name="Ament-Velasquez S.L."/>
            <person name="Kruys A."/>
            <person name="Hutchinson M.I."/>
            <person name="Powell A.J."/>
            <person name="Barry K."/>
            <person name="Miller A.N."/>
            <person name="Grigoriev I.V."/>
            <person name="Debuchy R."/>
            <person name="Gladieux P."/>
            <person name="Hiltunen Thoren M."/>
            <person name="Johannesson H."/>
        </authorList>
    </citation>
    <scope>NUCLEOTIDE SEQUENCE</scope>
    <source>
        <strain evidence="4">PSN324</strain>
    </source>
</reference>
<evidence type="ECO:0000313" key="4">
    <source>
        <dbReference type="EMBL" id="KAK4459584.1"/>
    </source>
</evidence>
<evidence type="ECO:0000256" key="1">
    <source>
        <dbReference type="ARBA" id="ARBA00023002"/>
    </source>
</evidence>
<proteinExistence type="predicted"/>
<accession>A0AAV9HHD0</accession>
<dbReference type="InterPro" id="IPR050268">
    <property type="entry name" value="NADH-dep_flavin_reductase"/>
</dbReference>
<dbReference type="SMART" id="SM00903">
    <property type="entry name" value="Flavin_Reduct"/>
    <property type="match status" value="1"/>
</dbReference>
<dbReference type="GO" id="GO:0042602">
    <property type="term" value="F:riboflavin reductase (NADPH) activity"/>
    <property type="evidence" value="ECO:0007669"/>
    <property type="project" value="TreeGrafter"/>
</dbReference>
<dbReference type="InterPro" id="IPR002563">
    <property type="entry name" value="Flavin_Rdtase-like_dom"/>
</dbReference>
<evidence type="ECO:0000259" key="3">
    <source>
        <dbReference type="SMART" id="SM00903"/>
    </source>
</evidence>
<dbReference type="Proteomes" id="UP001321749">
    <property type="component" value="Unassembled WGS sequence"/>
</dbReference>
<name>A0AAV9HHD0_9PEZI</name>
<dbReference type="AlphaFoldDB" id="A0AAV9HHD0"/>
<dbReference type="EMBL" id="MU865033">
    <property type="protein sequence ID" value="KAK4459584.1"/>
    <property type="molecule type" value="Genomic_DNA"/>
</dbReference>
<organism evidence="4 5">
    <name type="scientific">Cladorrhinum samala</name>
    <dbReference type="NCBI Taxonomy" id="585594"/>
    <lineage>
        <taxon>Eukaryota</taxon>
        <taxon>Fungi</taxon>
        <taxon>Dikarya</taxon>
        <taxon>Ascomycota</taxon>
        <taxon>Pezizomycotina</taxon>
        <taxon>Sordariomycetes</taxon>
        <taxon>Sordariomycetidae</taxon>
        <taxon>Sordariales</taxon>
        <taxon>Podosporaceae</taxon>
        <taxon>Cladorrhinum</taxon>
    </lineage>
</organism>